<protein>
    <submittedName>
        <fullName evidence="1">21202_t:CDS:1</fullName>
    </submittedName>
</protein>
<dbReference type="OrthoDB" id="2305872at2759"/>
<feature type="non-terminal residue" evidence="1">
    <location>
        <position position="1"/>
    </location>
</feature>
<keyword evidence="2" id="KW-1185">Reference proteome</keyword>
<sequence length="40" mass="4436">FNVNKLMSLGLTKYEELEVCKNNAISVCEAARMQSISTVT</sequence>
<proteinExistence type="predicted"/>
<feature type="non-terminal residue" evidence="1">
    <location>
        <position position="40"/>
    </location>
</feature>
<evidence type="ECO:0000313" key="1">
    <source>
        <dbReference type="EMBL" id="CAG8826796.1"/>
    </source>
</evidence>
<dbReference type="Proteomes" id="UP000789759">
    <property type="component" value="Unassembled WGS sequence"/>
</dbReference>
<reference evidence="1" key="1">
    <citation type="submission" date="2021-06" db="EMBL/GenBank/DDBJ databases">
        <authorList>
            <person name="Kallberg Y."/>
            <person name="Tangrot J."/>
            <person name="Rosling A."/>
        </authorList>
    </citation>
    <scope>NUCLEOTIDE SEQUENCE</scope>
    <source>
        <strain evidence="1">FL966</strain>
    </source>
</reference>
<dbReference type="AlphaFoldDB" id="A0A9N9PJM4"/>
<evidence type="ECO:0000313" key="2">
    <source>
        <dbReference type="Proteomes" id="UP000789759"/>
    </source>
</evidence>
<accession>A0A9N9PJM4</accession>
<gene>
    <name evidence="1" type="ORF">CPELLU_LOCUS20247</name>
</gene>
<comment type="caution">
    <text evidence="1">The sequence shown here is derived from an EMBL/GenBank/DDBJ whole genome shotgun (WGS) entry which is preliminary data.</text>
</comment>
<dbReference type="EMBL" id="CAJVQA010057953">
    <property type="protein sequence ID" value="CAG8826796.1"/>
    <property type="molecule type" value="Genomic_DNA"/>
</dbReference>
<organism evidence="1 2">
    <name type="scientific">Cetraspora pellucida</name>
    <dbReference type="NCBI Taxonomy" id="1433469"/>
    <lineage>
        <taxon>Eukaryota</taxon>
        <taxon>Fungi</taxon>
        <taxon>Fungi incertae sedis</taxon>
        <taxon>Mucoromycota</taxon>
        <taxon>Glomeromycotina</taxon>
        <taxon>Glomeromycetes</taxon>
        <taxon>Diversisporales</taxon>
        <taxon>Gigasporaceae</taxon>
        <taxon>Cetraspora</taxon>
    </lineage>
</organism>
<name>A0A9N9PJM4_9GLOM</name>